<gene>
    <name evidence="1" type="ORF">SAMN05421842_1153</name>
</gene>
<name>A0A1I1NPS5_9CLOT</name>
<accession>A0A1I1NPS5</accession>
<dbReference type="Proteomes" id="UP000199263">
    <property type="component" value="Unassembled WGS sequence"/>
</dbReference>
<sequence length="164" mass="18809">MRNAISKKVILTGIIVITIMNLASVSVSAKWCKNSNDSWNYIEENNNQNSEITADEARNLIFKEDGQHVYAVMNNNSVVSGTAKLIFDTNISMDIINKIKEQWEMPTSEELYSFDIVDDYCELEHYYVGRYSKNVYRTGNQGGLTVYLMVDNNVVKEYPWIGLK</sequence>
<evidence type="ECO:0000313" key="2">
    <source>
        <dbReference type="Proteomes" id="UP000199263"/>
    </source>
</evidence>
<dbReference type="STRING" id="119641.SAMN05421842_1153"/>
<proteinExistence type="predicted"/>
<dbReference type="EMBL" id="FOMG01000015">
    <property type="protein sequence ID" value="SFC95740.1"/>
    <property type="molecule type" value="Genomic_DNA"/>
</dbReference>
<protein>
    <submittedName>
        <fullName evidence="1">Uncharacterized protein</fullName>
    </submittedName>
</protein>
<reference evidence="1 2" key="1">
    <citation type="submission" date="2016-10" db="EMBL/GenBank/DDBJ databases">
        <authorList>
            <person name="de Groot N.N."/>
        </authorList>
    </citation>
    <scope>NUCLEOTIDE SEQUENCE [LARGE SCALE GENOMIC DNA]</scope>
    <source>
        <strain evidence="1 2">DSM 12992</strain>
    </source>
</reference>
<dbReference type="AlphaFoldDB" id="A0A1I1NPS5"/>
<keyword evidence="2" id="KW-1185">Reference proteome</keyword>
<organism evidence="1 2">
    <name type="scientific">Clostridium uliginosum</name>
    <dbReference type="NCBI Taxonomy" id="119641"/>
    <lineage>
        <taxon>Bacteria</taxon>
        <taxon>Bacillati</taxon>
        <taxon>Bacillota</taxon>
        <taxon>Clostridia</taxon>
        <taxon>Eubacteriales</taxon>
        <taxon>Clostridiaceae</taxon>
        <taxon>Clostridium</taxon>
    </lineage>
</organism>
<evidence type="ECO:0000313" key="1">
    <source>
        <dbReference type="EMBL" id="SFC95740.1"/>
    </source>
</evidence>
<dbReference type="RefSeq" id="WP_090091580.1">
    <property type="nucleotide sequence ID" value="NZ_FOMG01000015.1"/>
</dbReference>